<comment type="similarity">
    <text evidence="13">Belongs to the adenylyl cyclase class-4/guanylyl cyclase family.</text>
</comment>
<evidence type="ECO:0000256" key="4">
    <source>
        <dbReference type="ARBA" id="ARBA00022729"/>
    </source>
</evidence>
<evidence type="ECO:0000256" key="14">
    <source>
        <dbReference type="RuleBase" id="RU003431"/>
    </source>
</evidence>
<dbReference type="Gene3D" id="1.10.510.10">
    <property type="entry name" value="Transferase(Phosphotransferase) domain 1"/>
    <property type="match status" value="1"/>
</dbReference>
<dbReference type="Pfam" id="PF00211">
    <property type="entry name" value="Guanylate_cyc"/>
    <property type="match status" value="1"/>
</dbReference>
<dbReference type="PROSITE" id="PS00452">
    <property type="entry name" value="GUANYLATE_CYCLASE_1"/>
    <property type="match status" value="1"/>
</dbReference>
<dbReference type="Pfam" id="PF07701">
    <property type="entry name" value="HNOBA"/>
    <property type="match status" value="1"/>
</dbReference>
<dbReference type="InterPro" id="IPR001245">
    <property type="entry name" value="Ser-Thr/Tyr_kinase_cat_dom"/>
</dbReference>
<organism evidence="18 19">
    <name type="scientific">Hydra vulgaris</name>
    <name type="common">Hydra</name>
    <name type="synonym">Hydra attenuata</name>
    <dbReference type="NCBI Taxonomy" id="6087"/>
    <lineage>
        <taxon>Eukaryota</taxon>
        <taxon>Metazoa</taxon>
        <taxon>Cnidaria</taxon>
        <taxon>Hydrozoa</taxon>
        <taxon>Hydroidolina</taxon>
        <taxon>Anthoathecata</taxon>
        <taxon>Aplanulata</taxon>
        <taxon>Hydridae</taxon>
        <taxon>Hydra</taxon>
    </lineage>
</organism>
<keyword evidence="7" id="KW-0342">GTP-binding</keyword>
<dbReference type="Gene3D" id="3.30.200.20">
    <property type="entry name" value="Phosphorylase Kinase, domain 1"/>
    <property type="match status" value="1"/>
</dbReference>
<dbReference type="Proteomes" id="UP001652625">
    <property type="component" value="Chromosome 03"/>
</dbReference>
<dbReference type="InterPro" id="IPR028082">
    <property type="entry name" value="Peripla_BP_I"/>
</dbReference>
<keyword evidence="12 14" id="KW-0141">cGMP biosynthesis</keyword>
<dbReference type="SUPFAM" id="SSF55073">
    <property type="entry name" value="Nucleotide cyclase"/>
    <property type="match status" value="1"/>
</dbReference>
<dbReference type="InterPro" id="IPR050401">
    <property type="entry name" value="Cyclic_nucleotide_synthase"/>
</dbReference>
<evidence type="ECO:0000259" key="16">
    <source>
        <dbReference type="PROSITE" id="PS50011"/>
    </source>
</evidence>
<dbReference type="EC" id="4.6.1.2" evidence="2 14"/>
<dbReference type="PROSITE" id="PS50011">
    <property type="entry name" value="PROTEIN_KINASE_DOM"/>
    <property type="match status" value="1"/>
</dbReference>
<proteinExistence type="inferred from homology"/>
<keyword evidence="18" id="KW-1185">Reference proteome</keyword>
<dbReference type="InterPro" id="IPR029787">
    <property type="entry name" value="Nucleotide_cyclase"/>
</dbReference>
<keyword evidence="4" id="KW-0732">Signal</keyword>
<keyword evidence="11 13" id="KW-0456">Lyase</keyword>
<dbReference type="Pfam" id="PF01094">
    <property type="entry name" value="ANF_receptor"/>
    <property type="match status" value="1"/>
</dbReference>
<keyword evidence="5" id="KW-0547">Nucleotide-binding</keyword>
<evidence type="ECO:0000256" key="10">
    <source>
        <dbReference type="ARBA" id="ARBA00023180"/>
    </source>
</evidence>
<dbReference type="InterPro" id="IPR011645">
    <property type="entry name" value="HNOB_dom_associated"/>
</dbReference>
<evidence type="ECO:0000256" key="15">
    <source>
        <dbReference type="SAM" id="Phobius"/>
    </source>
</evidence>
<dbReference type="CDD" id="cd06352">
    <property type="entry name" value="PBP1_NPR_GC-like"/>
    <property type="match status" value="1"/>
</dbReference>
<dbReference type="RefSeq" id="XP_065649695.1">
    <property type="nucleotide sequence ID" value="XM_065793623.1"/>
</dbReference>
<evidence type="ECO:0000256" key="8">
    <source>
        <dbReference type="ARBA" id="ARBA00023136"/>
    </source>
</evidence>
<dbReference type="Pfam" id="PF07714">
    <property type="entry name" value="PK_Tyr_Ser-Thr"/>
    <property type="match status" value="1"/>
</dbReference>
<evidence type="ECO:0000256" key="11">
    <source>
        <dbReference type="ARBA" id="ARBA00023239"/>
    </source>
</evidence>
<dbReference type="SUPFAM" id="SSF53822">
    <property type="entry name" value="Periplasmic binding protein-like I"/>
    <property type="match status" value="1"/>
</dbReference>
<keyword evidence="6 15" id="KW-1133">Transmembrane helix</keyword>
<dbReference type="InterPro" id="IPR000719">
    <property type="entry name" value="Prot_kinase_dom"/>
</dbReference>
<dbReference type="SMART" id="SM00044">
    <property type="entry name" value="CYCc"/>
    <property type="match status" value="1"/>
</dbReference>
<evidence type="ECO:0000256" key="13">
    <source>
        <dbReference type="RuleBase" id="RU000405"/>
    </source>
</evidence>
<dbReference type="PRINTS" id="PR00255">
    <property type="entry name" value="NATPEPTIDER"/>
</dbReference>
<dbReference type="SUPFAM" id="SSF56112">
    <property type="entry name" value="Protein kinase-like (PK-like)"/>
    <property type="match status" value="1"/>
</dbReference>
<dbReference type="CDD" id="cd07302">
    <property type="entry name" value="CHD"/>
    <property type="match status" value="1"/>
</dbReference>
<dbReference type="Gene3D" id="3.30.70.1230">
    <property type="entry name" value="Nucleotide cyclase"/>
    <property type="match status" value="1"/>
</dbReference>
<evidence type="ECO:0000256" key="9">
    <source>
        <dbReference type="ARBA" id="ARBA00023170"/>
    </source>
</evidence>
<dbReference type="InterPro" id="IPR018297">
    <property type="entry name" value="A/G_cyclase_CS"/>
</dbReference>
<comment type="subcellular location">
    <subcellularLocation>
        <location evidence="1">Membrane</location>
        <topology evidence="1">Single-pass type I membrane protein</topology>
    </subcellularLocation>
</comment>
<comment type="catalytic activity">
    <reaction evidence="14">
        <text>GTP = 3',5'-cyclic GMP + diphosphate</text>
        <dbReference type="Rhea" id="RHEA:13665"/>
        <dbReference type="ChEBI" id="CHEBI:33019"/>
        <dbReference type="ChEBI" id="CHEBI:37565"/>
        <dbReference type="ChEBI" id="CHEBI:57746"/>
        <dbReference type="EC" id="4.6.1.2"/>
    </reaction>
</comment>
<sequence length="1003" mass="113620">MSECIYLVYKNRNINSFWIFFIISEFVCFSGTLKTIKLGVALPWSGGEWNVAPRFASGITVAVKDINKDPSLLNGYNVTFVWNNSKCNEKGALKAVVDMYILEKVNAIIGPACSDGCKLAAILAEHWNIPMVSYGCAASYLSQKKVYPNFARTVGDYGNSGRVIVKLMLHFNWKKISIITPASGVWMDIMNGVRKGIENIKDLELSYFQTFNEETVSDAFLQQSLLAAKKKSHIFLLGGYTSIIRRVMIEAKGLNMISQGYVFISYELLLDGCSNNYPTLVDINPDVCQALDGLLDISLYVPNDDNYKNFSQLVRMEIMNPPFSRKMLPSEQVEIYAALLYDAALLYARALNKTISMNQSIDDGRAIVNNMLNTRFKGASGDVIINDVGDRKSALQIRNINNGGYERVANYYSSSDHLEILQDKVIIWPGKVTTVPLGRPKCGFDKEFCASTGLWVPIVCGILACFLFMMLAIIFVLKRRQRSFESSLWLENWRIDFYDIKFGRKRSRFQSVFGSTCAIERTESKQTLHSDIGGNIGVFQGNYVAIKRVHKNSLPLTRDILYELKGVHEVQHQNINQFIGACVDPPNICILTKYCQKGSLKDVLFNPNIKLDWMFKMSFAVDIARGMHYLHNSIIGVHGNLTSSNCVIDGRWACKITDFGLMKFKGNQDVSLEDCNYDKMLWKAPEHIENKQFPYSQFGDVYSYGIIMQEIITRDLPFSMFTNLSLKEKVYLVKKRTKPVFRPIVNENLGTSDYQLLMRQCWEDWPESRPNFYEINKRLKLCGGKNISIVDNMMNMMEKYANQLEDLVFERTFLLEEEKAKTDNLLYSMLPKSVAEQLKLGKPVKAESFDMVTILFSDIVGFTKLASECTPFQVVDLLNGLYTCFDNICDTYSVYKVETIGDAYMVVSGLPDRTIDTHAGEIARMSLNLLFSTTTFCIPHLPETKVQIRIGIHSGPVVAGVVGLKMPRYCLFGDTVNYASRMESTGLGKGLCCYVFSGWLRWI</sequence>
<dbReference type="InterPro" id="IPR001054">
    <property type="entry name" value="A/G_cyclase"/>
</dbReference>
<dbReference type="InterPro" id="IPR011009">
    <property type="entry name" value="Kinase-like_dom_sf"/>
</dbReference>
<keyword evidence="8 15" id="KW-0472">Membrane</keyword>
<keyword evidence="10" id="KW-0325">Glycoprotein</keyword>
<dbReference type="PANTHER" id="PTHR11920:SF335">
    <property type="entry name" value="GUANYLATE CYCLASE"/>
    <property type="match status" value="1"/>
</dbReference>
<feature type="domain" description="Guanylate cyclase" evidence="17">
    <location>
        <begin position="853"/>
        <end position="983"/>
    </location>
</feature>
<evidence type="ECO:0000259" key="17">
    <source>
        <dbReference type="PROSITE" id="PS50125"/>
    </source>
</evidence>
<dbReference type="Gene3D" id="3.40.50.2300">
    <property type="match status" value="2"/>
</dbReference>
<keyword evidence="9 19" id="KW-0675">Receptor</keyword>
<evidence type="ECO:0000256" key="1">
    <source>
        <dbReference type="ARBA" id="ARBA00004479"/>
    </source>
</evidence>
<evidence type="ECO:0000256" key="12">
    <source>
        <dbReference type="ARBA" id="ARBA00023293"/>
    </source>
</evidence>
<dbReference type="Gene3D" id="6.10.250.780">
    <property type="match status" value="1"/>
</dbReference>
<evidence type="ECO:0000256" key="3">
    <source>
        <dbReference type="ARBA" id="ARBA00022692"/>
    </source>
</evidence>
<protein>
    <recommendedName>
        <fullName evidence="2 14">Guanylate cyclase</fullName>
        <ecNumber evidence="2 14">4.6.1.2</ecNumber>
    </recommendedName>
</protein>
<dbReference type="GeneID" id="100198115"/>
<dbReference type="InterPro" id="IPR001828">
    <property type="entry name" value="ANF_lig-bd_rcpt"/>
</dbReference>
<keyword evidence="3 15" id="KW-0812">Transmembrane</keyword>
<evidence type="ECO:0000313" key="19">
    <source>
        <dbReference type="RefSeq" id="XP_065649695.1"/>
    </source>
</evidence>
<evidence type="ECO:0000256" key="2">
    <source>
        <dbReference type="ARBA" id="ARBA00012202"/>
    </source>
</evidence>
<dbReference type="PROSITE" id="PS50125">
    <property type="entry name" value="GUANYLATE_CYCLASE_2"/>
    <property type="match status" value="1"/>
</dbReference>
<evidence type="ECO:0000256" key="5">
    <source>
        <dbReference type="ARBA" id="ARBA00022741"/>
    </source>
</evidence>
<feature type="domain" description="Protein kinase" evidence="16">
    <location>
        <begin position="502"/>
        <end position="781"/>
    </location>
</feature>
<evidence type="ECO:0000256" key="6">
    <source>
        <dbReference type="ARBA" id="ARBA00022989"/>
    </source>
</evidence>
<gene>
    <name evidence="19" type="primary">LOC100198115</name>
</gene>
<feature type="transmembrane region" description="Helical" evidence="15">
    <location>
        <begin position="454"/>
        <end position="477"/>
    </location>
</feature>
<accession>A0ABM4BKW3</accession>
<dbReference type="InterPro" id="IPR001170">
    <property type="entry name" value="ANPR/GUC"/>
</dbReference>
<name>A0ABM4BKW3_HYDVU</name>
<evidence type="ECO:0000256" key="7">
    <source>
        <dbReference type="ARBA" id="ARBA00023134"/>
    </source>
</evidence>
<dbReference type="PANTHER" id="PTHR11920">
    <property type="entry name" value="GUANYLYL CYCLASE"/>
    <property type="match status" value="1"/>
</dbReference>
<evidence type="ECO:0000313" key="18">
    <source>
        <dbReference type="Proteomes" id="UP001652625"/>
    </source>
</evidence>
<reference evidence="19" key="1">
    <citation type="submission" date="2025-08" db="UniProtKB">
        <authorList>
            <consortium name="RefSeq"/>
        </authorList>
    </citation>
    <scope>IDENTIFICATION</scope>
</reference>